<evidence type="ECO:0000256" key="4">
    <source>
        <dbReference type="ARBA" id="ARBA00022989"/>
    </source>
</evidence>
<keyword evidence="2" id="KW-0813">Transport</keyword>
<gene>
    <name evidence="7" type="ORF">METEAL_35840</name>
</gene>
<feature type="transmembrane region" description="Helical" evidence="6">
    <location>
        <begin position="314"/>
        <end position="339"/>
    </location>
</feature>
<evidence type="ECO:0000256" key="1">
    <source>
        <dbReference type="ARBA" id="ARBA00004141"/>
    </source>
</evidence>
<feature type="transmembrane region" description="Helical" evidence="6">
    <location>
        <begin position="411"/>
        <end position="430"/>
    </location>
</feature>
<sequence>MLKKLFRSKSLESLQAQADEPKHQLKKNLSTFDLTMFGIGAIIGAGIFSSIGTAAAGNLADGRWPAGPALVISILLVAVGCGFTALAYAELASMIPVSGSAYTYAFATMGELMAWIIGWDLLLEYAVSNVAVAISWGDYARSFLANVMHIRIPGWLAMDPRSALALVPGTPPATVARKLEVLAQARAGHLDGASFFANWDVLRDAPLVHGFPFTMNLLAVVITVVITYLVYLGIKESARANAVMVVVKVAILLAVVAIGFRFVNPGNWHPFAPHGFKGIQAGAAIIFFAFIGFDAVSTTAEECRDPGRSLPRGILFSLGICTAIYALVALVVTGMLKYTQLAGKADPLAYIFTHNNMNAVAGVISFGAVIATTAALLVYQVGQPRIFMAMSRDGLLGPWFGKVSASHRTPANATFLTGLLVAVPAALLNIDEVVELTNIGTLFAFSVVCGAVMILRLRRPEAPRRFRMPWIFVLAPAGILACIWIARGLPAVTWIRFVVWLAIGLVIYFAYGQRNSVLQTGTEEP</sequence>
<name>A0AA48GRL0_9BACT</name>
<keyword evidence="8" id="KW-1185">Reference proteome</keyword>
<feature type="transmembrane region" description="Helical" evidence="6">
    <location>
        <begin position="493"/>
        <end position="511"/>
    </location>
</feature>
<dbReference type="PIRSF" id="PIRSF006060">
    <property type="entry name" value="AA_transporter"/>
    <property type="match status" value="1"/>
</dbReference>
<dbReference type="InterPro" id="IPR002293">
    <property type="entry name" value="AA/rel_permease1"/>
</dbReference>
<feature type="transmembrane region" description="Helical" evidence="6">
    <location>
        <begin position="213"/>
        <end position="234"/>
    </location>
</feature>
<feature type="transmembrane region" description="Helical" evidence="6">
    <location>
        <begin position="359"/>
        <end position="382"/>
    </location>
</feature>
<evidence type="ECO:0000256" key="6">
    <source>
        <dbReference type="SAM" id="Phobius"/>
    </source>
</evidence>
<comment type="subcellular location">
    <subcellularLocation>
        <location evidence="1">Membrane</location>
        <topology evidence="1">Multi-pass membrane protein</topology>
    </subcellularLocation>
</comment>
<evidence type="ECO:0000256" key="2">
    <source>
        <dbReference type="ARBA" id="ARBA00022448"/>
    </source>
</evidence>
<protein>
    <recommendedName>
        <fullName evidence="9">Amino acid permease</fullName>
    </recommendedName>
</protein>
<feature type="transmembrane region" description="Helical" evidence="6">
    <location>
        <begin position="241"/>
        <end position="263"/>
    </location>
</feature>
<evidence type="ECO:0008006" key="9">
    <source>
        <dbReference type="Google" id="ProtNLM"/>
    </source>
</evidence>
<dbReference type="GO" id="GO:0015171">
    <property type="term" value="F:amino acid transmembrane transporter activity"/>
    <property type="evidence" value="ECO:0007669"/>
    <property type="project" value="TreeGrafter"/>
</dbReference>
<evidence type="ECO:0000256" key="3">
    <source>
        <dbReference type="ARBA" id="ARBA00022692"/>
    </source>
</evidence>
<proteinExistence type="predicted"/>
<organism evidence="7 8">
    <name type="scientific">Mesoterricola silvestris</name>
    <dbReference type="NCBI Taxonomy" id="2927979"/>
    <lineage>
        <taxon>Bacteria</taxon>
        <taxon>Pseudomonadati</taxon>
        <taxon>Acidobacteriota</taxon>
        <taxon>Holophagae</taxon>
        <taxon>Holophagales</taxon>
        <taxon>Holophagaceae</taxon>
        <taxon>Mesoterricola</taxon>
    </lineage>
</organism>
<dbReference type="Proteomes" id="UP001238179">
    <property type="component" value="Chromosome"/>
</dbReference>
<dbReference type="GO" id="GO:0016020">
    <property type="term" value="C:membrane"/>
    <property type="evidence" value="ECO:0007669"/>
    <property type="project" value="UniProtKB-SubCell"/>
</dbReference>
<dbReference type="RefSeq" id="WP_316413086.1">
    <property type="nucleotide sequence ID" value="NZ_AP027080.1"/>
</dbReference>
<dbReference type="Pfam" id="PF13520">
    <property type="entry name" value="AA_permease_2"/>
    <property type="match status" value="1"/>
</dbReference>
<evidence type="ECO:0000256" key="5">
    <source>
        <dbReference type="ARBA" id="ARBA00023136"/>
    </source>
</evidence>
<dbReference type="EMBL" id="AP027080">
    <property type="protein sequence ID" value="BDU74410.1"/>
    <property type="molecule type" value="Genomic_DNA"/>
</dbReference>
<keyword evidence="4 6" id="KW-1133">Transmembrane helix</keyword>
<evidence type="ECO:0000313" key="7">
    <source>
        <dbReference type="EMBL" id="BDU74410.1"/>
    </source>
</evidence>
<evidence type="ECO:0000313" key="8">
    <source>
        <dbReference type="Proteomes" id="UP001238179"/>
    </source>
</evidence>
<feature type="transmembrane region" description="Helical" evidence="6">
    <location>
        <begin position="69"/>
        <end position="89"/>
    </location>
</feature>
<dbReference type="PANTHER" id="PTHR43243">
    <property type="entry name" value="INNER MEMBRANE TRANSPORTER YGJI-RELATED"/>
    <property type="match status" value="1"/>
</dbReference>
<reference evidence="8" key="1">
    <citation type="journal article" date="2023" name="Int. J. Syst. Evol. Microbiol.">
        <title>Mesoterricola silvestris gen. nov., sp. nov., Mesoterricola sediminis sp. nov., Geothrix oryzae sp. nov., Geothrix edaphica sp. nov., Geothrix rubra sp. nov., and Geothrix limicola sp. nov., six novel members of Acidobacteriota isolated from soils.</title>
        <authorList>
            <person name="Itoh H."/>
            <person name="Sugisawa Y."/>
            <person name="Mise K."/>
            <person name="Xu Z."/>
            <person name="Kuniyasu M."/>
            <person name="Ushijima N."/>
            <person name="Kawano K."/>
            <person name="Kobayashi E."/>
            <person name="Shiratori Y."/>
            <person name="Masuda Y."/>
            <person name="Senoo K."/>
        </authorList>
    </citation>
    <scope>NUCLEOTIDE SEQUENCE [LARGE SCALE GENOMIC DNA]</scope>
    <source>
        <strain evidence="8">W79</strain>
    </source>
</reference>
<keyword evidence="5 6" id="KW-0472">Membrane</keyword>
<dbReference type="Gene3D" id="1.20.1740.10">
    <property type="entry name" value="Amino acid/polyamine transporter I"/>
    <property type="match status" value="1"/>
</dbReference>
<feature type="transmembrane region" description="Helical" evidence="6">
    <location>
        <begin position="101"/>
        <end position="119"/>
    </location>
</feature>
<keyword evidence="3 6" id="KW-0812">Transmembrane</keyword>
<feature type="transmembrane region" description="Helical" evidence="6">
    <location>
        <begin position="275"/>
        <end position="293"/>
    </location>
</feature>
<dbReference type="PANTHER" id="PTHR43243:SF4">
    <property type="entry name" value="CATIONIC AMINO ACID TRANSPORTER 4"/>
    <property type="match status" value="1"/>
</dbReference>
<dbReference type="AlphaFoldDB" id="A0AA48GRL0"/>
<feature type="transmembrane region" description="Helical" evidence="6">
    <location>
        <begin position="34"/>
        <end position="57"/>
    </location>
</feature>
<accession>A0AA48GRL0</accession>
<dbReference type="KEGG" id="msil:METEAL_35840"/>
<feature type="transmembrane region" description="Helical" evidence="6">
    <location>
        <begin position="436"/>
        <end position="457"/>
    </location>
</feature>
<feature type="transmembrane region" description="Helical" evidence="6">
    <location>
        <begin position="469"/>
        <end position="487"/>
    </location>
</feature>